<dbReference type="STRING" id="360807.ERS852392_02892"/>
<dbReference type="EMBL" id="CVRS01000090">
    <property type="protein sequence ID" value="CRL41258.1"/>
    <property type="molecule type" value="Genomic_DNA"/>
</dbReference>
<dbReference type="AlphaFoldDB" id="A0A0M6WV00"/>
<keyword evidence="1" id="KW-1133">Transmembrane helix</keyword>
<keyword evidence="1" id="KW-0472">Membrane</keyword>
<evidence type="ECO:0000313" key="2">
    <source>
        <dbReference type="EMBL" id="CRL41258.1"/>
    </source>
</evidence>
<protein>
    <submittedName>
        <fullName evidence="2">Uncharacterized protein</fullName>
    </submittedName>
</protein>
<organism evidence="2 3">
    <name type="scientific">Roseburia inulinivorans</name>
    <dbReference type="NCBI Taxonomy" id="360807"/>
    <lineage>
        <taxon>Bacteria</taxon>
        <taxon>Bacillati</taxon>
        <taxon>Bacillota</taxon>
        <taxon>Clostridia</taxon>
        <taxon>Lachnospirales</taxon>
        <taxon>Lachnospiraceae</taxon>
        <taxon>Roseburia</taxon>
    </lineage>
</organism>
<reference evidence="3" key="1">
    <citation type="submission" date="2015-05" db="EMBL/GenBank/DDBJ databases">
        <authorList>
            <consortium name="Pathogen Informatics"/>
        </authorList>
    </citation>
    <scope>NUCLEOTIDE SEQUENCE [LARGE SCALE GENOMIC DNA]</scope>
    <source>
        <strain evidence="3">L1-83</strain>
    </source>
</reference>
<evidence type="ECO:0000256" key="1">
    <source>
        <dbReference type="SAM" id="Phobius"/>
    </source>
</evidence>
<sequence length="205" mass="24670">MFYMEAQYGMKISNWCILFSVLFCSMILYTDLRFRYTMEAQYTMEEYNRIFDRAAEDALTDQLQEEYWDGSLKIDEEKVQNRFFEQTAYVLDLTGETEKENLKELVLLRKLVNEKGKSLSVEESRKIQMQMENITNQRSKLTDMAYLMLFPEAEHEEWAQNLKNHGFYTFLEMPDTERYPWTKMFDLDEIRYALSGAELVKKEED</sequence>
<evidence type="ECO:0000313" key="3">
    <source>
        <dbReference type="Proteomes" id="UP000049828"/>
    </source>
</evidence>
<dbReference type="Proteomes" id="UP000049828">
    <property type="component" value="Unassembled WGS sequence"/>
</dbReference>
<keyword evidence="3" id="KW-1185">Reference proteome</keyword>
<proteinExistence type="predicted"/>
<gene>
    <name evidence="2" type="ORF">RIL183_28941</name>
</gene>
<accession>A0A0M6WV00</accession>
<keyword evidence="1" id="KW-0812">Transmembrane</keyword>
<name>A0A0M6WV00_9FIRM</name>
<feature type="transmembrane region" description="Helical" evidence="1">
    <location>
        <begin position="12"/>
        <end position="29"/>
    </location>
</feature>